<dbReference type="GO" id="GO:0005739">
    <property type="term" value="C:mitochondrion"/>
    <property type="evidence" value="ECO:0007669"/>
    <property type="project" value="UniProtKB-ARBA"/>
</dbReference>
<sequence length="370" mass="42571">MNKICQSIFSPRVFHRTHYSLTSIPKIYKPAVSILSLSTKSTLLPIRLYSLPKNKGVNVEDVDEQDITSQQLPIPTFKTKTPKKRRIPNPVESTDQLKMVKAFGTALEYNFETLLPYLQRNFILSPQYFNDIYHIKLLDPMTKEETQGEVFYFKAGSMIMWDVDDATSMRLLREIKEHEIDSYPEIETEELTYKPSNNGTSGLSGDSIVLCSNAESAEIFRNKLALSHGISNSVKLGALEILLEKYIESVREIPEMLKAKNRITLNRYQALAKIGELLSFRANLNLHSEFLGTPDVYWSEPNLEELYNKVSRVLDLKSRTMTLNRKLDYANEIVQVLQNHLRQKHTDNMEWAIIILISIECVFSLIGFLK</sequence>
<proteinExistence type="inferred from homology"/>
<evidence type="ECO:0000313" key="5">
    <source>
        <dbReference type="Proteomes" id="UP000030755"/>
    </source>
</evidence>
<accession>A0A075AV27</accession>
<feature type="transmembrane region" description="Helical" evidence="2">
    <location>
        <begin position="351"/>
        <end position="369"/>
    </location>
</feature>
<dbReference type="PANTHER" id="PTHR16255">
    <property type="entry name" value="REQUIRED FOR MEIOTIC NUCLEAR DIVISION PROTEIN 1 HOMOLOG"/>
    <property type="match status" value="1"/>
</dbReference>
<dbReference type="OMA" id="IFHFYEK"/>
<dbReference type="PANTHER" id="PTHR16255:SF1">
    <property type="entry name" value="REQUIRED FOR MEIOTIC NUCLEAR DIVISION PROTEIN 1 HOMOLOG"/>
    <property type="match status" value="1"/>
</dbReference>
<keyword evidence="2" id="KW-1133">Transmembrane helix</keyword>
<organism evidence="4 5">
    <name type="scientific">Rozella allomycis (strain CSF55)</name>
    <dbReference type="NCBI Taxonomy" id="988480"/>
    <lineage>
        <taxon>Eukaryota</taxon>
        <taxon>Fungi</taxon>
        <taxon>Fungi incertae sedis</taxon>
        <taxon>Cryptomycota</taxon>
        <taxon>Cryptomycota incertae sedis</taxon>
        <taxon>Rozella</taxon>
    </lineage>
</organism>
<dbReference type="Pfam" id="PF02582">
    <property type="entry name" value="DUF155"/>
    <property type="match status" value="1"/>
</dbReference>
<dbReference type="HOGENOM" id="CLU_011220_4_1_1"/>
<dbReference type="InterPro" id="IPR051624">
    <property type="entry name" value="RMD1/Sad1-interacting"/>
</dbReference>
<keyword evidence="2" id="KW-0812">Transmembrane</keyword>
<dbReference type="OrthoDB" id="242766at2759"/>
<dbReference type="EMBL" id="KE561008">
    <property type="protein sequence ID" value="EPZ34020.1"/>
    <property type="molecule type" value="Genomic_DNA"/>
</dbReference>
<dbReference type="GO" id="GO:0070131">
    <property type="term" value="P:positive regulation of mitochondrial translation"/>
    <property type="evidence" value="ECO:0007669"/>
    <property type="project" value="TreeGrafter"/>
</dbReference>
<keyword evidence="5" id="KW-1185">Reference proteome</keyword>
<evidence type="ECO:0000313" key="4">
    <source>
        <dbReference type="EMBL" id="EPZ34020.1"/>
    </source>
</evidence>
<comment type="similarity">
    <text evidence="1">Belongs to the RMD1/sif2 family.</text>
</comment>
<dbReference type="InterPro" id="IPR003734">
    <property type="entry name" value="DUF155"/>
</dbReference>
<evidence type="ECO:0000256" key="2">
    <source>
        <dbReference type="SAM" id="Phobius"/>
    </source>
</evidence>
<gene>
    <name evidence="4" type="ORF">O9G_005265</name>
</gene>
<reference evidence="4 5" key="1">
    <citation type="journal article" date="2013" name="Curr. Biol.">
        <title>Shared signatures of parasitism and phylogenomics unite Cryptomycota and microsporidia.</title>
        <authorList>
            <person name="James T.Y."/>
            <person name="Pelin A."/>
            <person name="Bonen L."/>
            <person name="Ahrendt S."/>
            <person name="Sain D."/>
            <person name="Corradi N."/>
            <person name="Stajich J.E."/>
        </authorList>
    </citation>
    <scope>NUCLEOTIDE SEQUENCE [LARGE SCALE GENOMIC DNA]</scope>
    <source>
        <strain evidence="4 5">CSF55</strain>
    </source>
</reference>
<dbReference type="Proteomes" id="UP000030755">
    <property type="component" value="Unassembled WGS sequence"/>
</dbReference>
<protein>
    <recommendedName>
        <fullName evidence="3">DUF155 domain-containing protein</fullName>
    </recommendedName>
</protein>
<dbReference type="AlphaFoldDB" id="A0A075AV27"/>
<evidence type="ECO:0000256" key="1">
    <source>
        <dbReference type="ARBA" id="ARBA00008306"/>
    </source>
</evidence>
<evidence type="ECO:0000259" key="3">
    <source>
        <dbReference type="Pfam" id="PF02582"/>
    </source>
</evidence>
<name>A0A075AV27_ROZAC</name>
<feature type="domain" description="DUF155" evidence="3">
    <location>
        <begin position="150"/>
        <end position="324"/>
    </location>
</feature>
<keyword evidence="2" id="KW-0472">Membrane</keyword>